<feature type="transmembrane region" description="Helical" evidence="1">
    <location>
        <begin position="373"/>
        <end position="393"/>
    </location>
</feature>
<dbReference type="KEGG" id="apuu:APUU_80051S"/>
<gene>
    <name evidence="2" type="ORF">APUU_80051S</name>
</gene>
<feature type="transmembrane region" description="Helical" evidence="1">
    <location>
        <begin position="138"/>
        <end position="158"/>
    </location>
</feature>
<evidence type="ECO:0000313" key="3">
    <source>
        <dbReference type="Proteomes" id="UP000654913"/>
    </source>
</evidence>
<keyword evidence="1" id="KW-0812">Transmembrane</keyword>
<dbReference type="EMBL" id="AP024450">
    <property type="protein sequence ID" value="BCS29748.1"/>
    <property type="molecule type" value="Genomic_DNA"/>
</dbReference>
<name>A0A7R7XZK6_9EURO</name>
<dbReference type="Proteomes" id="UP000654913">
    <property type="component" value="Chromosome 8"/>
</dbReference>
<reference evidence="2" key="1">
    <citation type="submission" date="2021-01" db="EMBL/GenBank/DDBJ databases">
        <authorList>
            <consortium name="Aspergillus puulaauensis MK2 genome sequencing consortium"/>
            <person name="Kazuki M."/>
            <person name="Futagami T."/>
        </authorList>
    </citation>
    <scope>NUCLEOTIDE SEQUENCE</scope>
    <source>
        <strain evidence="2">MK2</strain>
    </source>
</reference>
<dbReference type="GeneID" id="64979745"/>
<organism evidence="2 3">
    <name type="scientific">Aspergillus puulaauensis</name>
    <dbReference type="NCBI Taxonomy" id="1220207"/>
    <lineage>
        <taxon>Eukaryota</taxon>
        <taxon>Fungi</taxon>
        <taxon>Dikarya</taxon>
        <taxon>Ascomycota</taxon>
        <taxon>Pezizomycotina</taxon>
        <taxon>Eurotiomycetes</taxon>
        <taxon>Eurotiomycetidae</taxon>
        <taxon>Eurotiales</taxon>
        <taxon>Aspergillaceae</taxon>
        <taxon>Aspergillus</taxon>
    </lineage>
</organism>
<keyword evidence="1" id="KW-1133">Transmembrane helix</keyword>
<dbReference type="AlphaFoldDB" id="A0A7R7XZK6"/>
<protein>
    <submittedName>
        <fullName evidence="2">Uncharacterized protein</fullName>
    </submittedName>
</protein>
<reference evidence="2" key="2">
    <citation type="submission" date="2021-02" db="EMBL/GenBank/DDBJ databases">
        <title>Aspergillus puulaauensis MK2 genome sequence.</title>
        <authorList>
            <person name="Futagami T."/>
            <person name="Mori K."/>
            <person name="Kadooka C."/>
            <person name="Tanaka T."/>
        </authorList>
    </citation>
    <scope>NUCLEOTIDE SEQUENCE</scope>
    <source>
        <strain evidence="2">MK2</strain>
    </source>
</reference>
<dbReference type="OrthoDB" id="4505247at2759"/>
<sequence>MQINCSSIWQYKQVYDGNVEYDADIVGAGAIASFTFTAVMALVTTIAPFVTYSVPEELTNEIDELICRALRIMLNASERVLRLSKRTGIERGEASQERLEAFQSFMISVSDQVLASEIAILVAAFARYSDITLYSVNVVVALGCLASTVHLALIPLLIRRIEDHHVTKLLRCLLMMVAAAILVTLLVLQLSQSWQSYEHVYFRCAVKDFGLGWYYLYSNWAFIAMRLMVLYFIIYTTYDVIRLLYSKPRRDANPTAASASSDSIGGIAEIKDQSHRHLVPKYTTRSQKQRVRRVWLRYKARQAAGKKIGLRKQKFKAFTLAETWAFYECQDSFTWRVLWLLSGNIYGITDVFSTRADSSTMSGNRDTMGYGQIVSLVLLVLPFFAAAESIYGWSPQCHKRGDKS</sequence>
<feature type="transmembrane region" description="Helical" evidence="1">
    <location>
        <begin position="220"/>
        <end position="241"/>
    </location>
</feature>
<evidence type="ECO:0000256" key="1">
    <source>
        <dbReference type="SAM" id="Phobius"/>
    </source>
</evidence>
<keyword evidence="3" id="KW-1185">Reference proteome</keyword>
<accession>A0A7R7XZK6</accession>
<proteinExistence type="predicted"/>
<dbReference type="PANTHER" id="PTHR37577:SF1">
    <property type="entry name" value="INTEGRAL MEMBRANE PROTEIN"/>
    <property type="match status" value="1"/>
</dbReference>
<dbReference type="RefSeq" id="XP_041561934.1">
    <property type="nucleotide sequence ID" value="XM_041696288.1"/>
</dbReference>
<feature type="transmembrane region" description="Helical" evidence="1">
    <location>
        <begin position="25"/>
        <end position="50"/>
    </location>
</feature>
<dbReference type="InterPro" id="IPR053018">
    <property type="entry name" value="Elsinochrome_Biosynth-Asso"/>
</dbReference>
<evidence type="ECO:0000313" key="2">
    <source>
        <dbReference type="EMBL" id="BCS29748.1"/>
    </source>
</evidence>
<keyword evidence="1" id="KW-0472">Membrane</keyword>
<feature type="transmembrane region" description="Helical" evidence="1">
    <location>
        <begin position="170"/>
        <end position="190"/>
    </location>
</feature>
<dbReference type="PANTHER" id="PTHR37577">
    <property type="entry name" value="INTEGRAL MEMBRANE PROTEIN"/>
    <property type="match status" value="1"/>
</dbReference>